<accession>A0A834HY77</accession>
<dbReference type="GO" id="GO:0032991">
    <property type="term" value="C:protein-containing complex"/>
    <property type="evidence" value="ECO:0007669"/>
    <property type="project" value="UniProtKB-ARBA"/>
</dbReference>
<proteinExistence type="predicted"/>
<evidence type="ECO:0000256" key="11">
    <source>
        <dbReference type="SAM" id="SignalP"/>
    </source>
</evidence>
<dbReference type="Proteomes" id="UP000625711">
    <property type="component" value="Unassembled WGS sequence"/>
</dbReference>
<gene>
    <name evidence="14" type="ORF">GWI33_017432</name>
</gene>
<dbReference type="Pfam" id="PF06448">
    <property type="entry name" value="DUF1081"/>
    <property type="match status" value="1"/>
</dbReference>
<keyword evidence="6" id="KW-0445">Lipid transport</keyword>
<evidence type="ECO:0000256" key="4">
    <source>
        <dbReference type="ARBA" id="ARBA00022729"/>
    </source>
</evidence>
<dbReference type="InterPro" id="IPR036465">
    <property type="entry name" value="vWFA_dom_sf"/>
</dbReference>
<dbReference type="InterPro" id="IPR015255">
    <property type="entry name" value="Vitellinogen_open_b-sht"/>
</dbReference>
<evidence type="ECO:0000259" key="12">
    <source>
        <dbReference type="PROSITE" id="PS50234"/>
    </source>
</evidence>
<dbReference type="GO" id="GO:0008289">
    <property type="term" value="F:lipid binding"/>
    <property type="evidence" value="ECO:0007669"/>
    <property type="project" value="UniProtKB-KW"/>
</dbReference>
<keyword evidence="4 11" id="KW-0732">Signal</keyword>
<feature type="domain" description="Vitellogenin" evidence="13">
    <location>
        <begin position="45"/>
        <end position="665"/>
    </location>
</feature>
<evidence type="ECO:0000256" key="2">
    <source>
        <dbReference type="ARBA" id="ARBA00022448"/>
    </source>
</evidence>
<dbReference type="SUPFAM" id="SSF48431">
    <property type="entry name" value="Lipovitellin-phosvitin complex, superhelical domain"/>
    <property type="match status" value="1"/>
</dbReference>
<feature type="domain" description="VWFA" evidence="12">
    <location>
        <begin position="3568"/>
        <end position="3755"/>
    </location>
</feature>
<evidence type="ECO:0000313" key="15">
    <source>
        <dbReference type="Proteomes" id="UP000625711"/>
    </source>
</evidence>
<dbReference type="Gene3D" id="3.40.50.410">
    <property type="entry name" value="von Willebrand factor, type A domain"/>
    <property type="match status" value="1"/>
</dbReference>
<dbReference type="PROSITE" id="PS51211">
    <property type="entry name" value="VITELLOGENIN"/>
    <property type="match status" value="1"/>
</dbReference>
<evidence type="ECO:0000256" key="10">
    <source>
        <dbReference type="PROSITE-ProRule" id="PRU00557"/>
    </source>
</evidence>
<keyword evidence="8" id="KW-1015">Disulfide bond</keyword>
<evidence type="ECO:0000256" key="6">
    <source>
        <dbReference type="ARBA" id="ARBA00023055"/>
    </source>
</evidence>
<dbReference type="SUPFAM" id="SSF56968">
    <property type="entry name" value="Lipovitellin-phosvitin complex, beta-sheet shell regions"/>
    <property type="match status" value="2"/>
</dbReference>
<dbReference type="Pfam" id="PF01347">
    <property type="entry name" value="Vitellogenin_N"/>
    <property type="match status" value="1"/>
</dbReference>
<dbReference type="PANTHER" id="PTHR23345:SF15">
    <property type="entry name" value="VITELLOGENIN 1-RELATED"/>
    <property type="match status" value="1"/>
</dbReference>
<dbReference type="Gene3D" id="2.20.80.10">
    <property type="entry name" value="Lipovitellin-phosvitin complex, chain A, domain 4"/>
    <property type="match status" value="1"/>
</dbReference>
<keyword evidence="2" id="KW-0813">Transport</keyword>
<dbReference type="InterPro" id="IPR011030">
    <property type="entry name" value="Lipovitellin_superhlx_dom"/>
</dbReference>
<evidence type="ECO:0000256" key="5">
    <source>
        <dbReference type="ARBA" id="ARBA00022761"/>
    </source>
</evidence>
<evidence type="ECO:0000256" key="9">
    <source>
        <dbReference type="ARBA" id="ARBA00023180"/>
    </source>
</evidence>
<evidence type="ECO:0000256" key="8">
    <source>
        <dbReference type="ARBA" id="ARBA00023157"/>
    </source>
</evidence>
<keyword evidence="7" id="KW-0446">Lipid-binding</keyword>
<dbReference type="InterPro" id="IPR015819">
    <property type="entry name" value="Lipid_transp_b-sht_shell"/>
</dbReference>
<name>A0A834HY77_RHYFE</name>
<evidence type="ECO:0000256" key="3">
    <source>
        <dbReference type="ARBA" id="ARBA00022525"/>
    </source>
</evidence>
<keyword evidence="9" id="KW-0325">Glycoprotein</keyword>
<dbReference type="Pfam" id="PF09172">
    <property type="entry name" value="Vit_open_b-sht"/>
    <property type="match status" value="1"/>
</dbReference>
<dbReference type="GO" id="GO:0045735">
    <property type="term" value="F:nutrient reservoir activity"/>
    <property type="evidence" value="ECO:0007669"/>
    <property type="project" value="UniProtKB-KW"/>
</dbReference>
<dbReference type="GO" id="GO:0005319">
    <property type="term" value="F:lipid transporter activity"/>
    <property type="evidence" value="ECO:0007669"/>
    <property type="project" value="InterPro"/>
</dbReference>
<dbReference type="SMART" id="SM00638">
    <property type="entry name" value="LPD_N"/>
    <property type="match status" value="1"/>
</dbReference>
<evidence type="ECO:0000313" key="14">
    <source>
        <dbReference type="EMBL" id="KAF7269539.1"/>
    </source>
</evidence>
<dbReference type="Gene3D" id="2.30.230.10">
    <property type="entry name" value="Lipovitellin, beta-sheet shell regions, chain A"/>
    <property type="match status" value="1"/>
</dbReference>
<dbReference type="SUPFAM" id="SSF53300">
    <property type="entry name" value="vWA-like"/>
    <property type="match status" value="1"/>
</dbReference>
<dbReference type="FunFam" id="1.25.10.20:FF:000005">
    <property type="entry name" value="Apolipoprotein lipid transfer particle"/>
    <property type="match status" value="1"/>
</dbReference>
<dbReference type="EMBL" id="JAACXV010014220">
    <property type="protein sequence ID" value="KAF7269539.1"/>
    <property type="molecule type" value="Genomic_DNA"/>
</dbReference>
<reference evidence="14" key="1">
    <citation type="submission" date="2020-08" db="EMBL/GenBank/DDBJ databases">
        <title>Genome sequencing and assembly of the red palm weevil Rhynchophorus ferrugineus.</title>
        <authorList>
            <person name="Dias G.B."/>
            <person name="Bergman C.M."/>
            <person name="Manee M."/>
        </authorList>
    </citation>
    <scope>NUCLEOTIDE SEQUENCE</scope>
    <source>
        <strain evidence="14">AA-2017</strain>
        <tissue evidence="14">Whole larva</tissue>
    </source>
</reference>
<dbReference type="OrthoDB" id="6484170at2759"/>
<comment type="caution">
    <text evidence="10">Lacks conserved residue(s) required for the propagation of feature annotation.</text>
</comment>
<dbReference type="InterPro" id="IPR015817">
    <property type="entry name" value="Vitellinogen_open_b-sht_sub1"/>
</dbReference>
<evidence type="ECO:0000259" key="13">
    <source>
        <dbReference type="PROSITE" id="PS51211"/>
    </source>
</evidence>
<feature type="chain" id="PRO_5032796088" description="Vitellogenin domain-containing protein" evidence="11">
    <location>
        <begin position="20"/>
        <end position="3846"/>
    </location>
</feature>
<dbReference type="InterPro" id="IPR050733">
    <property type="entry name" value="Vitellogenin/Apolipophorin"/>
</dbReference>
<dbReference type="Gene3D" id="1.25.10.20">
    <property type="entry name" value="Vitellinogen, superhelical"/>
    <property type="match status" value="1"/>
</dbReference>
<dbReference type="PANTHER" id="PTHR23345">
    <property type="entry name" value="VITELLOGENIN-RELATED"/>
    <property type="match status" value="1"/>
</dbReference>
<dbReference type="InterPro" id="IPR009454">
    <property type="entry name" value="Lipid_transpt_open_b-sht"/>
</dbReference>
<dbReference type="SMART" id="SM01169">
    <property type="entry name" value="DUF1943"/>
    <property type="match status" value="1"/>
</dbReference>
<keyword evidence="15" id="KW-1185">Reference proteome</keyword>
<evidence type="ECO:0008006" key="16">
    <source>
        <dbReference type="Google" id="ProtNLM"/>
    </source>
</evidence>
<dbReference type="FunFam" id="2.20.50.20:FF:000007">
    <property type="entry name" value="von Willebrand factor type D domaincontaining protein"/>
    <property type="match status" value="1"/>
</dbReference>
<sequence length="3846" mass="438906">MKLVLISVLLFQAFHSVILQHSNPLKDPLVCGVPSCSTGNNKFKYETGKYQTYKYSIEARSIFNGTSKNESTLYIEAEVTLNFLTSCDGLLTLSDVTLREIAPRDNVDDPTSSNSQLFADMISEHSIRFAFKDGVISEICPAEEEKSWPLNFKRGILSLLQNSMKRFDLDYTGEEEDIRGTCPTSYKLIGAKETSLVIEKTKDLDQCTDRFSFQSVVQSTELPNKRRAKSEDILKSSSHCIISIDHNIYKEIFCRENFIIEPFSNNAAGASTTVIQRLVLKEEGERKNDPNEILRRTNLKFDYSMPKQPINGDLRTTRNLIKKLCKESQQDTPSSFSDLFGKFIYSLRSLSYPALSSIYSHSRMTCSNAKKHLLDALPYVNTDGSLQLMKDIILAGNVDNNTINDWMMSLAFIRNPSEDMMKSALVILNEKQFSSTVALSIASLTHTYCNVHVDCKSSGTVRSIVEHFENHLLNLIEVNGDEKDQDNIIVTMKSLSSIGLISEYFEEKLFKLVEDPNLDVGIRIAAVETFRRLPCEKTRSYFESIFKDQNQDSEVRIAAYLQVMKCPSYILVRTIAFNLRNEEVNQVGSFVWSHLHNLIKSANPLKVEIQSLLSEADLVEKFSNDIRKFSHNREGSIYFDEYNIGGNYETNVIFSPSSYIPRTAMLNLTVDLFGKSVNLLEIQGRMEGFERYFESLFGPKGKANVLKEKVEEYKMRWTRGVEDNSVIERNVQNIADKVNTVKNNPKIAFGYKVFGNDLKYSSYNGMGEIYEGLQNMNVFDYLRKLLSGKEINYKKASMFLDSNYIVATGSGLPLFLSAIGTGTVNIKLFGSLKPADFSKHKELDLVANFEPTASLDISAEMSLNSFYASTGIKLKTNMQSSVAVKGDLKIRGSRLVSVKFSLPKKNIKIFGARSELFVKQNNVDVSQHGLISKTVSNSICSWAALSNAIGLTLCMDYSFKNTSTNILAPSFVLSGPASFQIYIQKSDPTANIYLFEYKRVQGRDTNVVSLTFDTPESAVKRLIHANITLAKTSNNMTMLMQSSSGIILARGRVINTESEKYLQMTLDINDKKHLDVSVAYERLKKTNGFTYKPKVYLGVNGDRVMELQGSVDLISKRDISQYTVDLKFHTKRLTSKLFGYISKTESSAGTDLHLDYKFVNAREERVSFRFSGANRSRKNLAKIIGTCELQSTSYPKFNFNTNVTFQRSGSHMEFKMGLIQNPLPLSDPKADNENLKFDFIFSHKAFTDTKHTIKASASLQRKSSKLDMKGAISLESINSDINVECVVNYGNNKQVSVTAFWSHPRTTLEEIKARINITVPSFTAMILKVEILETQSKNYRLDLSGTWFSGHSAHAVGSYQDKSNKISSNHHMKLFVESPNFTDINGDFEFFRDNEVLKIDIKATQDINDYEIFVSHNNSSEEEMHTNIRLKYKTKLYTLNTVVNTGDYYRITTELHLDQLRDVEFSVWVFNEELQKAIGFDINWDANRDPNQKLLVAANITKAADFNCNADLIVSYPGRTIIAKYQFELQKGKIDLLASVSWDDGKSLSINLNVIYRYENEIFFEISSRLNTPLDSWKNMKLAATFEHLANLYRLNGHASWDPRQEIALHLFGDYMANIDFNSYKYICSVESTLDRIPNINTTFTHVKNGTHYNTNVHLMYNPEFMIDVDSDWFLQSNSDFSNLTGVVKTLTPFEGLKKGIFQSKISYTKDKNLRGVAEFDLDHKKMLIDMKGRFKHLMDSMFIANVTTLDEKYQCQFKLSKKDRHFIALLSYPTGNLGTEIILVFNDLTDFNVKFFLATPVDFIQNVLVVGKLQPEEADFRIGWNTLLLGFSGVWHYVNIIDFEYLYKIYTPIKDFEENGLVGKLIVKEGLDFEISFKLSLYKFGVKLIGKPKPKPLKELGINSRNVYSSDRVYRNNGKDDDFLSWEGLIELDAILYPTMKGQLEIDQKGPLYVLQGKIHMPAGVATVFNAFEYRNMLSMSNELKILTPYKYLNTITSNFKLHIIDGKKYLFALGLIYQKDSKTVKTGVLTEYNTDRKDIDERIYNATLEVNTPFKAFPKLNLFGAFETEKNFYHTKLLFNTNRSDISLDTTMEIFPGDIGINSDFHIVTPLVVIPKCQLSILKLTSTENMLEIRLAIPEKLKSEVYFKSSWLLKSSDRFKTTLQLETPFTGLENTTVGAEFLSTDIRSTLWTYVNIKPIEMVVNSTLQDDVLTAESLLQFGTKRFPLTVNCKMQRTGPNQRQLDGTLLLRDKAFKINGTVNVIRTIPVKVLITFIPVDNNVPLTFQYDLEATLKGYELVGFLSYSTGVTRFKGDAVTNNKLNWEINLQVEPPDVTQKIDVYICTKSINNTASLDVAIQTQIPNIENPKFGLSVTSNDILRRARGYFELSQAKGKADIDYIWLYWENMFVKAVGSYQNHDYSSSSALEIFYKNPEKSFQQLEAGGDIQIDRIWSAGTNVSLKLPGKNNIGLEGHLKIPNDFKETHSLFGELTYTENLSFINYLLKYRSSYPSRRYGSWSKIYLENKKNMTADAIVEWDGQEYRNIGNIKIQNKSMELNYKLKTPKYRNKQFFVAKVNYEGIGKHHNLTCKTFYPEDVSLAYGTIDYVELANMFGMFNISVPYKNLNFTAAHFKTETTPNVYNRYIKAFWANGTALLDSKCNIKMGTSISEKNYKGNLLVEMPLATRHIGNVDYEYDKKAELSIGRATVGYNGENVLEGKYNCLSKSQAGLKTDTIHVELLNKKIPIGADYVHKRGSDTPRDGYNAATVDVSFLTTYGYGNSSIDGQLIIDYSRNPEHRVSLGMMAVDKSQVQAYNYTYNIWAQQNATDLYLNCFGYVNWSPIKSDVDLRQKEASVIKDTVSGKSSFWGKYGGTYPIYTANMTTTHGTNHTSGSFYVNFYDKLIHLNVNLTEDGTQSLHTYGVIPNARNAMFDIWRDYEDKRLTDVSYYLKLNHSRLIMSKLRWRPELISDVQSGIRSNALQMYYGALDEINNTRQFMRAQFVDSVDGIWQDARPFVNKYLVDLRNLTVIEEDFGYLKLFLNASYHNNEFYMKDISTVILNLFDDLSLKSHLQSLPKIIQELSAVMGASGNNIKKSITFVIEKIKLYYNTTTTFIHDLINGDPVKHLTEMLEKVVDRYDVFIKNAHVAVLQYMEKLWSETYNLIVQNWHQTLAALEPTFLKFIHYLETIAWTTGKDFLDFLYIRKNKIIESAYFMEFTKFSRDVDRFYKDITGNNTIEAVYTYSTIAWNFLNEKYINHVPFGKELKAIMLEIFAELKQLEEVPSIKYAIDKSSETFDYVKYYYKYFEVEFRAHQFIRFVYRKISEMSITALEMENREREAKTKFVYDPNDGIMLMEQKLPMSWHAFNETPHFQINEHFTLKDQALRSKITVSTSSWVHLKLSSKKANDFGWHYGRTAGLWGSYNNEPYDDLLPSDKTATNTNDLSTFGDSWSVKDSCQTRVFTEQVTNDSVPLEIQTLCNELFRSKVSDLSACFSRIPKDNYLSMCLNSTDTLGACRSALSYIEMCNRENTPLNIPDSCIKCNLLNGSEISEGEFVRLQGSAVPRMADIVFIVEAKACNKDLRNNKNFNIVVESINQELSDLNITNNRYAVVVFGGDGVFNAPRSIVINSKTFTDARTVSDYIDNIPVGNGNADIYGAITFANKLIFRPGVSRNFILFPCSECQEHNMQHDYSTVHQLLFENSVSLHILMNSTFSVQGELRKKENKVPYGVDLNKAYTKKDIKKLEGDQVLRDSIRIPKSTLGLCFSLALETNGTLFSSKHLEVEKSARKFATVFAKRLSYSAVPKDCTDCECASLPNGLSFMECYPCTYPRSNIEQHIYFDDEDM</sequence>
<dbReference type="GO" id="GO:0005576">
    <property type="term" value="C:extracellular region"/>
    <property type="evidence" value="ECO:0007669"/>
    <property type="project" value="UniProtKB-SubCell"/>
</dbReference>
<organism evidence="14 15">
    <name type="scientific">Rhynchophorus ferrugineus</name>
    <name type="common">Red palm weevil</name>
    <name type="synonym">Curculio ferrugineus</name>
    <dbReference type="NCBI Taxonomy" id="354439"/>
    <lineage>
        <taxon>Eukaryota</taxon>
        <taxon>Metazoa</taxon>
        <taxon>Ecdysozoa</taxon>
        <taxon>Arthropoda</taxon>
        <taxon>Hexapoda</taxon>
        <taxon>Insecta</taxon>
        <taxon>Pterygota</taxon>
        <taxon>Neoptera</taxon>
        <taxon>Endopterygota</taxon>
        <taxon>Coleoptera</taxon>
        <taxon>Polyphaga</taxon>
        <taxon>Cucujiformia</taxon>
        <taxon>Curculionidae</taxon>
        <taxon>Dryophthorinae</taxon>
        <taxon>Rhynchophorus</taxon>
    </lineage>
</organism>
<evidence type="ECO:0000256" key="1">
    <source>
        <dbReference type="ARBA" id="ARBA00004613"/>
    </source>
</evidence>
<comment type="subcellular location">
    <subcellularLocation>
        <location evidence="1">Secreted</location>
    </subcellularLocation>
</comment>
<comment type="caution">
    <text evidence="14">The sequence shown here is derived from an EMBL/GenBank/DDBJ whole genome shotgun (WGS) entry which is preliminary data.</text>
</comment>
<dbReference type="InterPro" id="IPR001747">
    <property type="entry name" value="Vitellogenin_N"/>
</dbReference>
<dbReference type="InterPro" id="IPR015816">
    <property type="entry name" value="Vitellinogen_b-sht_N"/>
</dbReference>
<keyword evidence="3" id="KW-0964">Secreted</keyword>
<dbReference type="InterPro" id="IPR002035">
    <property type="entry name" value="VWF_A"/>
</dbReference>
<feature type="signal peptide" evidence="11">
    <location>
        <begin position="1"/>
        <end position="19"/>
    </location>
</feature>
<dbReference type="Gene3D" id="2.20.50.20">
    <property type="entry name" value="Lipovitellin. Chain A, domain 3"/>
    <property type="match status" value="1"/>
</dbReference>
<dbReference type="PROSITE" id="PS50234">
    <property type="entry name" value="VWFA"/>
    <property type="match status" value="1"/>
</dbReference>
<evidence type="ECO:0000256" key="7">
    <source>
        <dbReference type="ARBA" id="ARBA00023121"/>
    </source>
</evidence>
<protein>
    <recommendedName>
        <fullName evidence="16">Vitellogenin domain-containing protein</fullName>
    </recommendedName>
</protein>
<keyword evidence="5" id="KW-0758">Storage protein</keyword>